<feature type="transmembrane region" description="Helical" evidence="1">
    <location>
        <begin position="168"/>
        <end position="188"/>
    </location>
</feature>
<keyword evidence="1" id="KW-0812">Transmembrane</keyword>
<dbReference type="STRING" id="1642646.ING2E5A_0133"/>
<gene>
    <name evidence="2" type="ORF">ING2E5A_0133</name>
</gene>
<dbReference type="Proteomes" id="UP000178485">
    <property type="component" value="Chromosome i"/>
</dbReference>
<proteinExistence type="predicted"/>
<reference evidence="2 3" key="1">
    <citation type="submission" date="2016-08" db="EMBL/GenBank/DDBJ databases">
        <authorList>
            <person name="Seilhamer J.J."/>
        </authorList>
    </citation>
    <scope>NUCLEOTIDE SEQUENCE [LARGE SCALE GENOMIC DNA]</scope>
    <source>
        <strain evidence="2">ING2-E5A</strain>
    </source>
</reference>
<dbReference type="RefSeq" id="WP_071138110.1">
    <property type="nucleotide sequence ID" value="NZ_DUQN01000063.1"/>
</dbReference>
<dbReference type="AlphaFoldDB" id="A0A1G4G362"/>
<organism evidence="2 3">
    <name type="scientific">Petrimonas mucosa</name>
    <dbReference type="NCBI Taxonomy" id="1642646"/>
    <lineage>
        <taxon>Bacteria</taxon>
        <taxon>Pseudomonadati</taxon>
        <taxon>Bacteroidota</taxon>
        <taxon>Bacteroidia</taxon>
        <taxon>Bacteroidales</taxon>
        <taxon>Dysgonomonadaceae</taxon>
        <taxon>Petrimonas</taxon>
    </lineage>
</organism>
<evidence type="ECO:0000313" key="2">
    <source>
        <dbReference type="EMBL" id="SCM55218.1"/>
    </source>
</evidence>
<keyword evidence="1" id="KW-0472">Membrane</keyword>
<name>A0A1G4G362_9BACT</name>
<keyword evidence="1" id="KW-1133">Transmembrane helix</keyword>
<protein>
    <recommendedName>
        <fullName evidence="4">Transmembrane protein</fullName>
    </recommendedName>
</protein>
<feature type="transmembrane region" description="Helical" evidence="1">
    <location>
        <begin position="34"/>
        <end position="53"/>
    </location>
</feature>
<sequence length="195" mass="21812">MEEKPLNEKESLELITQMIRNTQKKMEKGSGLPFLIWGYVTIAVSLAVWYLLVHTGNPYWNFLWFAIPIIGFPAMMLTMKRSRTLPRTYIDRVIGYVWIVVGVSALIPSIAATVVESFPILFLVVLLISAGTAMTGLIIRFTPLIISGFAGMILSSLCLILRTSLDSILVFAALFLLVQVIPGHILNYKSRKSHV</sequence>
<keyword evidence="3" id="KW-1185">Reference proteome</keyword>
<evidence type="ECO:0000256" key="1">
    <source>
        <dbReference type="SAM" id="Phobius"/>
    </source>
</evidence>
<feature type="transmembrane region" description="Helical" evidence="1">
    <location>
        <begin position="118"/>
        <end position="139"/>
    </location>
</feature>
<feature type="transmembrane region" description="Helical" evidence="1">
    <location>
        <begin position="144"/>
        <end position="162"/>
    </location>
</feature>
<dbReference type="EMBL" id="LT608328">
    <property type="protein sequence ID" value="SCM55218.1"/>
    <property type="molecule type" value="Genomic_DNA"/>
</dbReference>
<feature type="transmembrane region" description="Helical" evidence="1">
    <location>
        <begin position="59"/>
        <end position="77"/>
    </location>
</feature>
<evidence type="ECO:0000313" key="3">
    <source>
        <dbReference type="Proteomes" id="UP000178485"/>
    </source>
</evidence>
<evidence type="ECO:0008006" key="4">
    <source>
        <dbReference type="Google" id="ProtNLM"/>
    </source>
</evidence>
<feature type="transmembrane region" description="Helical" evidence="1">
    <location>
        <begin position="89"/>
        <end position="112"/>
    </location>
</feature>
<dbReference type="KEGG" id="pmuc:ING2E5A_0133"/>
<accession>A0A1G4G362</accession>